<protein>
    <recommendedName>
        <fullName evidence="1">LYR motif-containing protein Cup1-like N-terminal domain-containing protein</fullName>
    </recommendedName>
</protein>
<evidence type="ECO:0000313" key="3">
    <source>
        <dbReference type="Proteomes" id="UP001162131"/>
    </source>
</evidence>
<dbReference type="Pfam" id="PF20263">
    <property type="entry name" value="LYRM2-like"/>
    <property type="match status" value="1"/>
</dbReference>
<proteinExistence type="predicted"/>
<evidence type="ECO:0000313" key="2">
    <source>
        <dbReference type="EMBL" id="CAG9325454.1"/>
    </source>
</evidence>
<feature type="domain" description="LYR motif-containing protein Cup1-like N-terminal" evidence="1">
    <location>
        <begin position="21"/>
        <end position="95"/>
    </location>
</feature>
<accession>A0AAU9JX14</accession>
<name>A0AAU9JX14_9CILI</name>
<dbReference type="AlphaFoldDB" id="A0AAU9JX14"/>
<dbReference type="EMBL" id="CAJZBQ010000038">
    <property type="protein sequence ID" value="CAG9325454.1"/>
    <property type="molecule type" value="Genomic_DNA"/>
</dbReference>
<keyword evidence="3" id="KW-1185">Reference proteome</keyword>
<comment type="caution">
    <text evidence="2">The sequence shown here is derived from an EMBL/GenBank/DDBJ whole genome shotgun (WGS) entry which is preliminary data.</text>
</comment>
<sequence length="169" mass="19953">MINFELLLRKETRQPLVQTILRQILKESRKQTDEVVRKYLISTTLYCFKLEKKSTELKKIENFLNLQNDLLNAIKKANNNNWESKKYLVDLAYGQICFTPRHDHFIQARYLGKLPFGKKPLLAMPYKEGYQITGPNPVPIEFLNHAKDYIKQNPSQAGIYEDILRFTFN</sequence>
<evidence type="ECO:0000259" key="1">
    <source>
        <dbReference type="Pfam" id="PF20263"/>
    </source>
</evidence>
<reference evidence="2" key="1">
    <citation type="submission" date="2021-09" db="EMBL/GenBank/DDBJ databases">
        <authorList>
            <consortium name="AG Swart"/>
            <person name="Singh M."/>
            <person name="Singh A."/>
            <person name="Seah K."/>
            <person name="Emmerich C."/>
        </authorList>
    </citation>
    <scope>NUCLEOTIDE SEQUENCE</scope>
    <source>
        <strain evidence="2">ATCC30299</strain>
    </source>
</reference>
<organism evidence="2 3">
    <name type="scientific">Blepharisma stoltei</name>
    <dbReference type="NCBI Taxonomy" id="1481888"/>
    <lineage>
        <taxon>Eukaryota</taxon>
        <taxon>Sar</taxon>
        <taxon>Alveolata</taxon>
        <taxon>Ciliophora</taxon>
        <taxon>Postciliodesmatophora</taxon>
        <taxon>Heterotrichea</taxon>
        <taxon>Heterotrichida</taxon>
        <taxon>Blepharismidae</taxon>
        <taxon>Blepharisma</taxon>
    </lineage>
</organism>
<gene>
    <name evidence="2" type="ORF">BSTOLATCC_MIC38708</name>
</gene>
<dbReference type="InterPro" id="IPR046896">
    <property type="entry name" value="Cup1-like_N"/>
</dbReference>
<dbReference type="Proteomes" id="UP001162131">
    <property type="component" value="Unassembled WGS sequence"/>
</dbReference>